<feature type="domain" description="DM" evidence="7">
    <location>
        <begin position="20"/>
        <end position="78"/>
    </location>
</feature>
<evidence type="ECO:0000256" key="5">
    <source>
        <dbReference type="PROSITE-ProRule" id="PRU00070"/>
    </source>
</evidence>
<evidence type="ECO:0000313" key="8">
    <source>
        <dbReference type="EMBL" id="RMX36955.1"/>
    </source>
</evidence>
<dbReference type="InterPro" id="IPR026607">
    <property type="entry name" value="DMRT"/>
</dbReference>
<dbReference type="OrthoDB" id="5961718at2759"/>
<dbReference type="GO" id="GO:0005634">
    <property type="term" value="C:nucleus"/>
    <property type="evidence" value="ECO:0007669"/>
    <property type="project" value="UniProtKB-SubCell"/>
</dbReference>
<dbReference type="PANTHER" id="PTHR12322:SF53">
    <property type="entry name" value="DOUBLESEX-MAB RELATED 11E"/>
    <property type="match status" value="1"/>
</dbReference>
<dbReference type="SUPFAM" id="SSF82927">
    <property type="entry name" value="Cysteine-rich DNA binding domain, (DM domain)"/>
    <property type="match status" value="1"/>
</dbReference>
<dbReference type="GO" id="GO:0007548">
    <property type="term" value="P:sex differentiation"/>
    <property type="evidence" value="ECO:0007669"/>
    <property type="project" value="TreeGrafter"/>
</dbReference>
<dbReference type="SMART" id="SM00301">
    <property type="entry name" value="DM"/>
    <property type="match status" value="1"/>
</dbReference>
<dbReference type="InterPro" id="IPR036407">
    <property type="entry name" value="DM_DNA-bd_sf"/>
</dbReference>
<feature type="region of interest" description="Disordered" evidence="6">
    <location>
        <begin position="62"/>
        <end position="89"/>
    </location>
</feature>
<dbReference type="Gene3D" id="4.10.1040.10">
    <property type="entry name" value="DM DNA-binding domain"/>
    <property type="match status" value="1"/>
</dbReference>
<evidence type="ECO:0000256" key="6">
    <source>
        <dbReference type="SAM" id="MobiDB-lite"/>
    </source>
</evidence>
<comment type="caution">
    <text evidence="8">The sequence shown here is derived from an EMBL/GenBank/DDBJ whole genome shotgun (WGS) entry which is preliminary data.</text>
</comment>
<evidence type="ECO:0000256" key="3">
    <source>
        <dbReference type="ARBA" id="ARBA00023125"/>
    </source>
</evidence>
<name>A0A3M6T686_POCDA</name>
<dbReference type="EMBL" id="RCHS01004213">
    <property type="protein sequence ID" value="RMX36955.1"/>
    <property type="molecule type" value="Genomic_DNA"/>
</dbReference>
<protein>
    <recommendedName>
        <fullName evidence="7">DM domain-containing protein</fullName>
    </recommendedName>
</protein>
<comment type="subcellular location">
    <subcellularLocation>
        <location evidence="5">Nucleus</location>
    </subcellularLocation>
</comment>
<feature type="DNA-binding region" description="DM" evidence="5">
    <location>
        <begin position="20"/>
        <end position="78"/>
    </location>
</feature>
<organism evidence="8 9">
    <name type="scientific">Pocillopora damicornis</name>
    <name type="common">Cauliflower coral</name>
    <name type="synonym">Millepora damicornis</name>
    <dbReference type="NCBI Taxonomy" id="46731"/>
    <lineage>
        <taxon>Eukaryota</taxon>
        <taxon>Metazoa</taxon>
        <taxon>Cnidaria</taxon>
        <taxon>Anthozoa</taxon>
        <taxon>Hexacorallia</taxon>
        <taxon>Scleractinia</taxon>
        <taxon>Astrocoeniina</taxon>
        <taxon>Pocilloporidae</taxon>
        <taxon>Pocillopora</taxon>
    </lineage>
</organism>
<dbReference type="PANTHER" id="PTHR12322">
    <property type="entry name" value="DOUBLESEX AND MAB-3 RELATED TRANSCRIPTION FACTOR DMRT"/>
    <property type="match status" value="1"/>
</dbReference>
<evidence type="ECO:0000256" key="2">
    <source>
        <dbReference type="ARBA" id="ARBA00022833"/>
    </source>
</evidence>
<dbReference type="GO" id="GO:0046872">
    <property type="term" value="F:metal ion binding"/>
    <property type="evidence" value="ECO:0007669"/>
    <property type="project" value="UniProtKB-KW"/>
</dbReference>
<keyword evidence="4 5" id="KW-0539">Nucleus</keyword>
<dbReference type="GO" id="GO:0000981">
    <property type="term" value="F:DNA-binding transcription factor activity, RNA polymerase II-specific"/>
    <property type="evidence" value="ECO:0007669"/>
    <property type="project" value="TreeGrafter"/>
</dbReference>
<feature type="region of interest" description="Disordered" evidence="6">
    <location>
        <begin position="1"/>
        <end position="20"/>
    </location>
</feature>
<dbReference type="STRING" id="46731.A0A3M6T686"/>
<dbReference type="InterPro" id="IPR001275">
    <property type="entry name" value="DM_DNA-bd"/>
</dbReference>
<keyword evidence="2 5" id="KW-0862">Zinc</keyword>
<accession>A0A3M6T686</accession>
<gene>
    <name evidence="8" type="ORF">pdam_00000961</name>
</gene>
<dbReference type="PROSITE" id="PS50809">
    <property type="entry name" value="DM_2"/>
    <property type="match status" value="1"/>
</dbReference>
<evidence type="ECO:0000313" key="9">
    <source>
        <dbReference type="Proteomes" id="UP000275408"/>
    </source>
</evidence>
<feature type="compositionally biased region" description="Basic residues" evidence="6">
    <location>
        <begin position="74"/>
        <end position="84"/>
    </location>
</feature>
<evidence type="ECO:0000259" key="7">
    <source>
        <dbReference type="PROSITE" id="PS50809"/>
    </source>
</evidence>
<dbReference type="Pfam" id="PF00751">
    <property type="entry name" value="DM"/>
    <property type="match status" value="1"/>
</dbReference>
<keyword evidence="1 5" id="KW-0479">Metal-binding</keyword>
<dbReference type="Proteomes" id="UP000275408">
    <property type="component" value="Unassembled WGS sequence"/>
</dbReference>
<dbReference type="AlphaFoldDB" id="A0A3M6T686"/>
<sequence>MLSKSSCSDKGSDSRQKPKCTRCRNHGIYPVPLKGHRNVCPYKMCNCKHCILILERRLVSMKPESQTEGVREKSSKKKKTAKKTKQADVAEKKNMKEPFIEPAKADAHLTSLSQGNGYDPTPTVSYLPKTTNTGGVLDTKRSSPGLPKEQSRHFPEYTNLSNPPLPYFGYLHCSPRMQNLSPGAPPNVTINPQGFHRMVIPEQPKWYLGYPPMDSPNYIAPYSQGFAYNPSAPNLNPQRSQEPF</sequence>
<keyword evidence="3 5" id="KW-0238">DNA-binding</keyword>
<evidence type="ECO:0000256" key="1">
    <source>
        <dbReference type="ARBA" id="ARBA00022723"/>
    </source>
</evidence>
<evidence type="ECO:0000256" key="4">
    <source>
        <dbReference type="ARBA" id="ARBA00023242"/>
    </source>
</evidence>
<proteinExistence type="predicted"/>
<feature type="region of interest" description="Disordered" evidence="6">
    <location>
        <begin position="115"/>
        <end position="158"/>
    </location>
</feature>
<keyword evidence="9" id="KW-1185">Reference proteome</keyword>
<reference evidence="8 9" key="1">
    <citation type="journal article" date="2018" name="Sci. Rep.">
        <title>Comparative analysis of the Pocillopora damicornis genome highlights role of immune system in coral evolution.</title>
        <authorList>
            <person name="Cunning R."/>
            <person name="Bay R.A."/>
            <person name="Gillette P."/>
            <person name="Baker A.C."/>
            <person name="Traylor-Knowles N."/>
        </authorList>
    </citation>
    <scope>NUCLEOTIDE SEQUENCE [LARGE SCALE GENOMIC DNA]</scope>
    <source>
        <strain evidence="8">RSMAS</strain>
        <tissue evidence="8">Whole animal</tissue>
    </source>
</reference>
<dbReference type="GO" id="GO:0000978">
    <property type="term" value="F:RNA polymerase II cis-regulatory region sequence-specific DNA binding"/>
    <property type="evidence" value="ECO:0007669"/>
    <property type="project" value="TreeGrafter"/>
</dbReference>
<feature type="compositionally biased region" description="Polar residues" evidence="6">
    <location>
        <begin position="115"/>
        <end position="134"/>
    </location>
</feature>